<sequence>MIKNSIGDHIGHLSKDKKLKVLIESQPPFILQKRKKVYLRLCSSILSQQLSTTVAKVLYNRFLELFDGKEPTAQQIIDTPAETFRGIGFSNAKASYVHNVCRFFIENKITDAQLYKMNNEDVIALLTQIKGVGKWTVEMILMFTLGREDVFAMDDLGLKQGVIKLYGIKETEKKLLMQKIEKISLKWSPYRTYASRYLWNWKDNPPDL</sequence>
<dbReference type="CDD" id="cd00056">
    <property type="entry name" value="ENDO3c"/>
    <property type="match status" value="1"/>
</dbReference>
<dbReference type="GO" id="GO:0006307">
    <property type="term" value="P:DNA alkylation repair"/>
    <property type="evidence" value="ECO:0007669"/>
    <property type="project" value="TreeGrafter"/>
</dbReference>
<evidence type="ECO:0000259" key="6">
    <source>
        <dbReference type="SMART" id="SM00478"/>
    </source>
</evidence>
<evidence type="ECO:0000256" key="1">
    <source>
        <dbReference type="ARBA" id="ARBA00000086"/>
    </source>
</evidence>
<evidence type="ECO:0000256" key="2">
    <source>
        <dbReference type="ARBA" id="ARBA00010817"/>
    </source>
</evidence>
<reference evidence="7 8" key="1">
    <citation type="submission" date="2018-11" db="EMBL/GenBank/DDBJ databases">
        <title>Draft genome sequence of Ferruginibacter sp. BO-59.</title>
        <authorList>
            <person name="Im W.T."/>
        </authorList>
    </citation>
    <scope>NUCLEOTIDE SEQUENCE [LARGE SCALE GENOMIC DNA]</scope>
    <source>
        <strain evidence="7 8">BO-59</strain>
    </source>
</reference>
<keyword evidence="8" id="KW-1185">Reference proteome</keyword>
<dbReference type="PANTHER" id="PTHR43003:SF5">
    <property type="entry name" value="DNA-3-METHYLADENINE GLYCOSYLASE"/>
    <property type="match status" value="1"/>
</dbReference>
<evidence type="ECO:0000256" key="3">
    <source>
        <dbReference type="ARBA" id="ARBA00012000"/>
    </source>
</evidence>
<dbReference type="SMART" id="SM00478">
    <property type="entry name" value="ENDO3c"/>
    <property type="match status" value="1"/>
</dbReference>
<comment type="catalytic activity">
    <reaction evidence="1">
        <text>Hydrolysis of alkylated DNA, releasing 3-methyladenine, 3-methylguanine, 7-methylguanine and 7-methyladenine.</text>
        <dbReference type="EC" id="3.2.2.21"/>
    </reaction>
</comment>
<dbReference type="SUPFAM" id="SSF48150">
    <property type="entry name" value="DNA-glycosylase"/>
    <property type="match status" value="1"/>
</dbReference>
<dbReference type="Pfam" id="PF00730">
    <property type="entry name" value="HhH-GPD"/>
    <property type="match status" value="1"/>
</dbReference>
<dbReference type="Gene3D" id="1.10.1670.40">
    <property type="match status" value="1"/>
</dbReference>
<dbReference type="RefSeq" id="WP_123120833.1">
    <property type="nucleotide sequence ID" value="NZ_RJJR01000008.1"/>
</dbReference>
<gene>
    <name evidence="7" type="ORF">EFY79_11420</name>
</gene>
<dbReference type="FunFam" id="1.10.340.30:FF:000004">
    <property type="entry name" value="DNA-3-methyladenine glycosylase II"/>
    <property type="match status" value="1"/>
</dbReference>
<dbReference type="InterPro" id="IPR051912">
    <property type="entry name" value="Alkylbase_DNA_Glycosylase/TA"/>
</dbReference>
<keyword evidence="5" id="KW-0234">DNA repair</keyword>
<dbReference type="GO" id="GO:0008725">
    <property type="term" value="F:DNA-3-methyladenine glycosylase activity"/>
    <property type="evidence" value="ECO:0007669"/>
    <property type="project" value="TreeGrafter"/>
</dbReference>
<evidence type="ECO:0000256" key="4">
    <source>
        <dbReference type="ARBA" id="ARBA00022763"/>
    </source>
</evidence>
<dbReference type="InterPro" id="IPR011257">
    <property type="entry name" value="DNA_glycosylase"/>
</dbReference>
<dbReference type="PROSITE" id="PS00516">
    <property type="entry name" value="ALKYLBASE_DNA_GLYCOS"/>
    <property type="match status" value="1"/>
</dbReference>
<dbReference type="AlphaFoldDB" id="A0A3M9NEQ0"/>
<organism evidence="7 8">
    <name type="scientific">Hanamia caeni</name>
    <dbReference type="NCBI Taxonomy" id="2294116"/>
    <lineage>
        <taxon>Bacteria</taxon>
        <taxon>Pseudomonadati</taxon>
        <taxon>Bacteroidota</taxon>
        <taxon>Chitinophagia</taxon>
        <taxon>Chitinophagales</taxon>
        <taxon>Chitinophagaceae</taxon>
        <taxon>Hanamia</taxon>
    </lineage>
</organism>
<dbReference type="PANTHER" id="PTHR43003">
    <property type="entry name" value="DNA-3-METHYLADENINE GLYCOSYLASE"/>
    <property type="match status" value="1"/>
</dbReference>
<dbReference type="EMBL" id="RJJR01000008">
    <property type="protein sequence ID" value="RNI36280.1"/>
    <property type="molecule type" value="Genomic_DNA"/>
</dbReference>
<dbReference type="Proteomes" id="UP000267223">
    <property type="component" value="Unassembled WGS sequence"/>
</dbReference>
<evidence type="ECO:0000313" key="8">
    <source>
        <dbReference type="Proteomes" id="UP000267223"/>
    </source>
</evidence>
<dbReference type="GO" id="GO:0032131">
    <property type="term" value="F:alkylated DNA binding"/>
    <property type="evidence" value="ECO:0007669"/>
    <property type="project" value="TreeGrafter"/>
</dbReference>
<keyword evidence="4" id="KW-0227">DNA damage</keyword>
<feature type="domain" description="HhH-GPD" evidence="6">
    <location>
        <begin position="46"/>
        <end position="203"/>
    </location>
</feature>
<name>A0A3M9NEQ0_9BACT</name>
<dbReference type="Gene3D" id="1.10.340.30">
    <property type="entry name" value="Hypothetical protein, domain 2"/>
    <property type="match status" value="1"/>
</dbReference>
<dbReference type="InterPro" id="IPR000035">
    <property type="entry name" value="Alkylbase_DNA_glycsylse_CS"/>
</dbReference>
<comment type="similarity">
    <text evidence="2">Belongs to the alkylbase DNA glycosidase AlkA family.</text>
</comment>
<accession>A0A3M9NEQ0</accession>
<evidence type="ECO:0000313" key="7">
    <source>
        <dbReference type="EMBL" id="RNI36280.1"/>
    </source>
</evidence>
<dbReference type="OrthoDB" id="9785929at2"/>
<dbReference type="GO" id="GO:0043916">
    <property type="term" value="F:DNA-7-methylguanine glycosylase activity"/>
    <property type="evidence" value="ECO:0007669"/>
    <property type="project" value="TreeGrafter"/>
</dbReference>
<dbReference type="GO" id="GO:0032993">
    <property type="term" value="C:protein-DNA complex"/>
    <property type="evidence" value="ECO:0007669"/>
    <property type="project" value="TreeGrafter"/>
</dbReference>
<evidence type="ECO:0000256" key="5">
    <source>
        <dbReference type="ARBA" id="ARBA00023204"/>
    </source>
</evidence>
<dbReference type="GO" id="GO:0006285">
    <property type="term" value="P:base-excision repair, AP site formation"/>
    <property type="evidence" value="ECO:0007669"/>
    <property type="project" value="TreeGrafter"/>
</dbReference>
<dbReference type="InterPro" id="IPR003265">
    <property type="entry name" value="HhH-GPD_domain"/>
</dbReference>
<comment type="caution">
    <text evidence="7">The sequence shown here is derived from an EMBL/GenBank/DDBJ whole genome shotgun (WGS) entry which is preliminary data.</text>
</comment>
<proteinExistence type="inferred from homology"/>
<dbReference type="EC" id="3.2.2.21" evidence="3"/>
<protein>
    <recommendedName>
        <fullName evidence="3">DNA-3-methyladenine glycosylase II</fullName>
        <ecNumber evidence="3">3.2.2.21</ecNumber>
    </recommendedName>
</protein>